<sequence>MARGEDPAVRAGPVTTREKRDGAETAGSASADGVDESLKTRTMDEAPVGITIADATKPDMPLIYANAAFERITGYPAAYAVGRNCRFLQGEATREKPVRKMRTAIEEGTATTVEVRNYRRSGEVFWNEVTLAPLQDESGGVAYYVGFQQDVTRRKRAERAASERASRIERERIAQERLLDRLDGVVADVTEAVTSASSRPALERGVVRSIADTFVGAWIGRYDPAAETVVPQVAEGVPTRPGEDRQPLVGAAIERDPADEGKPDEPGDGQTVERGVGMRAVETAVTEALEDRYVHIEPIESDASTASTAVAGVPLHRGEATYGAIAVYVRNAEFHSHERAVLTALGRTVAVGINAIESQRTLQGEEIVEFRFTLGAHPLVELAAALGGRLQFVGSVGDRQEPSFLFEVRDAADLDADVIGETADTTDVTVHGVFADETAAPVIELSIGDGSLRDLLRDHSGELREWQIDAEAAHVTVEVRREALAQSLADAAMNRFENAELAGYRRCERRNETRREFVAELESKLTERQLAALNRAHTAGYFEWPHETDGEEIAESMGVCRSTFHQHLRAAQRKLAAAVLDR</sequence>
<dbReference type="InterPro" id="IPR031803">
    <property type="entry name" value="BAT_GAF/HTH-assoc"/>
</dbReference>
<evidence type="ECO:0000256" key="6">
    <source>
        <dbReference type="SAM" id="MobiDB-lite"/>
    </source>
</evidence>
<dbReference type="PROSITE" id="PS50112">
    <property type="entry name" value="PAS"/>
    <property type="match status" value="1"/>
</dbReference>
<dbReference type="Gene3D" id="3.30.450.20">
    <property type="entry name" value="PAS domain"/>
    <property type="match status" value="1"/>
</dbReference>
<dbReference type="NCBIfam" id="TIGR00229">
    <property type="entry name" value="sensory_box"/>
    <property type="match status" value="1"/>
</dbReference>
<dbReference type="CDD" id="cd00130">
    <property type="entry name" value="PAS"/>
    <property type="match status" value="1"/>
</dbReference>
<feature type="region of interest" description="Disordered" evidence="6">
    <location>
        <begin position="1"/>
        <end position="42"/>
    </location>
</feature>
<evidence type="ECO:0000256" key="4">
    <source>
        <dbReference type="ARBA" id="ARBA00023015"/>
    </source>
</evidence>
<accession>A0ABD6DW54</accession>
<feature type="domain" description="PAC" evidence="8">
    <location>
        <begin position="111"/>
        <end position="163"/>
    </location>
</feature>
<reference evidence="9 10" key="1">
    <citation type="journal article" date="2019" name="Int. J. Syst. Evol. Microbiol.">
        <title>The Global Catalogue of Microorganisms (GCM) 10K type strain sequencing project: providing services to taxonomists for standard genome sequencing and annotation.</title>
        <authorList>
            <consortium name="The Broad Institute Genomics Platform"/>
            <consortium name="The Broad Institute Genome Sequencing Center for Infectious Disease"/>
            <person name="Wu L."/>
            <person name="Ma J."/>
        </authorList>
    </citation>
    <scope>NUCLEOTIDE SEQUENCE [LARGE SCALE GENOMIC DNA]</scope>
    <source>
        <strain evidence="9 10">CGMCC 1.10387</strain>
    </source>
</reference>
<evidence type="ECO:0000313" key="10">
    <source>
        <dbReference type="Proteomes" id="UP001597092"/>
    </source>
</evidence>
<evidence type="ECO:0000256" key="2">
    <source>
        <dbReference type="ARBA" id="ARBA00022643"/>
    </source>
</evidence>
<keyword evidence="2" id="KW-0288">FMN</keyword>
<gene>
    <name evidence="9" type="ORF">ACFSAS_07935</name>
</gene>
<dbReference type="InterPro" id="IPR000700">
    <property type="entry name" value="PAS-assoc_C"/>
</dbReference>
<dbReference type="SUPFAM" id="SSF55781">
    <property type="entry name" value="GAF domain-like"/>
    <property type="match status" value="1"/>
</dbReference>
<dbReference type="InterPro" id="IPR029016">
    <property type="entry name" value="GAF-like_dom_sf"/>
</dbReference>
<keyword evidence="5" id="KW-0804">Transcription</keyword>
<evidence type="ECO:0000256" key="3">
    <source>
        <dbReference type="ARBA" id="ARBA00022991"/>
    </source>
</evidence>
<dbReference type="PROSITE" id="PS50113">
    <property type="entry name" value="PAC"/>
    <property type="match status" value="1"/>
</dbReference>
<comment type="caution">
    <text evidence="9">The sequence shown here is derived from an EMBL/GenBank/DDBJ whole genome shotgun (WGS) entry which is preliminary data.</text>
</comment>
<keyword evidence="4" id="KW-0805">Transcription regulation</keyword>
<evidence type="ECO:0000259" key="7">
    <source>
        <dbReference type="PROSITE" id="PS50112"/>
    </source>
</evidence>
<keyword evidence="1" id="KW-0285">Flavoprotein</keyword>
<dbReference type="AlphaFoldDB" id="A0ABD6DW54"/>
<dbReference type="Pfam" id="PF13426">
    <property type="entry name" value="PAS_9"/>
    <property type="match status" value="1"/>
</dbReference>
<protein>
    <submittedName>
        <fullName evidence="9">PAS domain-containing protein</fullName>
    </submittedName>
</protein>
<dbReference type="Gene3D" id="3.30.450.40">
    <property type="match status" value="1"/>
</dbReference>
<dbReference type="SUPFAM" id="SSF55785">
    <property type="entry name" value="PYP-like sensor domain (PAS domain)"/>
    <property type="match status" value="1"/>
</dbReference>
<feature type="domain" description="PAS" evidence="7">
    <location>
        <begin position="35"/>
        <end position="108"/>
    </location>
</feature>
<organism evidence="9 10">
    <name type="scientific">Halobellus litoreus</name>
    <dbReference type="NCBI Taxonomy" id="755310"/>
    <lineage>
        <taxon>Archaea</taxon>
        <taxon>Methanobacteriati</taxon>
        <taxon>Methanobacteriota</taxon>
        <taxon>Stenosarchaea group</taxon>
        <taxon>Halobacteria</taxon>
        <taxon>Halobacteriales</taxon>
        <taxon>Haloferacaceae</taxon>
        <taxon>Halobellus</taxon>
    </lineage>
</organism>
<dbReference type="PANTHER" id="PTHR47429">
    <property type="entry name" value="PROTEIN TWIN LOV 1"/>
    <property type="match status" value="1"/>
</dbReference>
<dbReference type="Proteomes" id="UP001597092">
    <property type="component" value="Unassembled WGS sequence"/>
</dbReference>
<dbReference type="InterPro" id="IPR000014">
    <property type="entry name" value="PAS"/>
</dbReference>
<dbReference type="SMART" id="SM00086">
    <property type="entry name" value="PAC"/>
    <property type="match status" value="1"/>
</dbReference>
<evidence type="ECO:0000259" key="8">
    <source>
        <dbReference type="PROSITE" id="PS50113"/>
    </source>
</evidence>
<proteinExistence type="predicted"/>
<evidence type="ECO:0000313" key="9">
    <source>
        <dbReference type="EMBL" id="MFD1685539.1"/>
    </source>
</evidence>
<dbReference type="EMBL" id="JBHUDP010000002">
    <property type="protein sequence ID" value="MFD1685539.1"/>
    <property type="molecule type" value="Genomic_DNA"/>
</dbReference>
<feature type="compositionally biased region" description="Basic and acidic residues" evidence="6">
    <location>
        <begin position="254"/>
        <end position="265"/>
    </location>
</feature>
<dbReference type="RefSeq" id="WP_256306444.1">
    <property type="nucleotide sequence ID" value="NZ_JANHAW010000001.1"/>
</dbReference>
<feature type="region of interest" description="Disordered" evidence="6">
    <location>
        <begin position="254"/>
        <end position="274"/>
    </location>
</feature>
<dbReference type="InterPro" id="IPR035965">
    <property type="entry name" value="PAS-like_dom_sf"/>
</dbReference>
<evidence type="ECO:0000256" key="5">
    <source>
        <dbReference type="ARBA" id="ARBA00023163"/>
    </source>
</evidence>
<dbReference type="InterPro" id="IPR001610">
    <property type="entry name" value="PAC"/>
</dbReference>
<dbReference type="Pfam" id="PF15915">
    <property type="entry name" value="BAT"/>
    <property type="match status" value="1"/>
</dbReference>
<dbReference type="Pfam" id="PF04967">
    <property type="entry name" value="HTH_10"/>
    <property type="match status" value="1"/>
</dbReference>
<keyword evidence="3" id="KW-0157">Chromophore</keyword>
<keyword evidence="10" id="KW-1185">Reference proteome</keyword>
<name>A0ABD6DW54_9EURY</name>
<evidence type="ECO:0000256" key="1">
    <source>
        <dbReference type="ARBA" id="ARBA00022630"/>
    </source>
</evidence>
<dbReference type="InterPro" id="IPR007050">
    <property type="entry name" value="HTH_bacterioopsin"/>
</dbReference>
<dbReference type="PANTHER" id="PTHR47429:SF2">
    <property type="entry name" value="PROTEIN TWIN LOV 1"/>
    <property type="match status" value="1"/>
</dbReference>